<dbReference type="RefSeq" id="WP_043065734.1">
    <property type="nucleotide sequence ID" value="NZ_BJOA01000363.1"/>
</dbReference>
<feature type="region of interest" description="Disordered" evidence="1">
    <location>
        <begin position="107"/>
        <end position="175"/>
    </location>
</feature>
<name>A0A0D1XVM5_ANEMI</name>
<evidence type="ECO:0000313" key="4">
    <source>
        <dbReference type="EMBL" id="SDI83265.1"/>
    </source>
</evidence>
<dbReference type="Proteomes" id="UP000037269">
    <property type="component" value="Unassembled WGS sequence"/>
</dbReference>
<evidence type="ECO:0000256" key="1">
    <source>
        <dbReference type="SAM" id="MobiDB-lite"/>
    </source>
</evidence>
<dbReference type="Gene3D" id="1.10.10.10">
    <property type="entry name" value="Winged helix-like DNA-binding domain superfamily/Winged helix DNA-binding domain"/>
    <property type="match status" value="1"/>
</dbReference>
<dbReference type="Pfam" id="PF04492">
    <property type="entry name" value="Phage_rep_O"/>
    <property type="match status" value="1"/>
</dbReference>
<dbReference type="EMBL" id="LGUG01000013">
    <property type="protein sequence ID" value="KON84257.1"/>
    <property type="molecule type" value="Genomic_DNA"/>
</dbReference>
<dbReference type="GO" id="GO:0006260">
    <property type="term" value="P:DNA replication"/>
    <property type="evidence" value="ECO:0007669"/>
    <property type="project" value="InterPro"/>
</dbReference>
<dbReference type="InterPro" id="IPR036388">
    <property type="entry name" value="WH-like_DNA-bd_sf"/>
</dbReference>
<dbReference type="STRING" id="47500.AF333_30440"/>
<dbReference type="PATRIC" id="fig|47500.8.peg.6493"/>
<accession>A0A0D1XVM5</accession>
<dbReference type="AlphaFoldDB" id="A0A0D1XVM5"/>
<protein>
    <submittedName>
        <fullName evidence="4">Phage replication protein O</fullName>
    </submittedName>
</protein>
<dbReference type="OrthoDB" id="1821976at2"/>
<dbReference type="InterPro" id="IPR006497">
    <property type="entry name" value="Phage_lambda_VrpO_N"/>
</dbReference>
<feature type="region of interest" description="Disordered" evidence="1">
    <location>
        <begin position="287"/>
        <end position="313"/>
    </location>
</feature>
<reference evidence="3 5" key="1">
    <citation type="submission" date="2015-07" db="EMBL/GenBank/DDBJ databases">
        <title>Fjat-14205 dsm 2895.</title>
        <authorList>
            <person name="Liu B."/>
            <person name="Wang J."/>
            <person name="Zhu Y."/>
            <person name="Liu G."/>
            <person name="Chen Q."/>
            <person name="Chen Z."/>
            <person name="Lan J."/>
            <person name="Che J."/>
            <person name="Ge C."/>
            <person name="Shi H."/>
            <person name="Pan Z."/>
            <person name="Liu X."/>
        </authorList>
    </citation>
    <scope>NUCLEOTIDE SEQUENCE [LARGE SCALE GENOMIC DNA]</scope>
    <source>
        <strain evidence="3 5">DSM 2895</strain>
    </source>
</reference>
<feature type="compositionally biased region" description="Basic and acidic residues" evidence="1">
    <location>
        <begin position="113"/>
        <end position="124"/>
    </location>
</feature>
<feature type="compositionally biased region" description="Low complexity" evidence="1">
    <location>
        <begin position="142"/>
        <end position="151"/>
    </location>
</feature>
<proteinExistence type="predicted"/>
<evidence type="ECO:0000313" key="5">
    <source>
        <dbReference type="Proteomes" id="UP000037269"/>
    </source>
</evidence>
<evidence type="ECO:0000259" key="2">
    <source>
        <dbReference type="Pfam" id="PF04492"/>
    </source>
</evidence>
<dbReference type="GeneID" id="42309443"/>
<keyword evidence="5" id="KW-1185">Reference proteome</keyword>
<evidence type="ECO:0000313" key="3">
    <source>
        <dbReference type="EMBL" id="KON84257.1"/>
    </source>
</evidence>
<organism evidence="3 5">
    <name type="scientific">Aneurinibacillus migulanus</name>
    <name type="common">Bacillus migulanus</name>
    <dbReference type="NCBI Taxonomy" id="47500"/>
    <lineage>
        <taxon>Bacteria</taxon>
        <taxon>Bacillati</taxon>
        <taxon>Bacillota</taxon>
        <taxon>Bacilli</taxon>
        <taxon>Bacillales</taxon>
        <taxon>Paenibacillaceae</taxon>
        <taxon>Aneurinibacillus group</taxon>
        <taxon>Aneurinibacillus</taxon>
    </lineage>
</organism>
<feature type="domain" description="Bacteriophage lambda Replication protein O N-terminal" evidence="2">
    <location>
        <begin position="4"/>
        <end position="101"/>
    </location>
</feature>
<reference evidence="4 6" key="2">
    <citation type="submission" date="2016-10" db="EMBL/GenBank/DDBJ databases">
        <authorList>
            <person name="de Groot N.N."/>
        </authorList>
    </citation>
    <scope>NUCLEOTIDE SEQUENCE [LARGE SCALE GENOMIC DNA]</scope>
    <source>
        <strain evidence="4 6">DSM 2895</strain>
    </source>
</reference>
<evidence type="ECO:0000313" key="6">
    <source>
        <dbReference type="Proteomes" id="UP000182836"/>
    </source>
</evidence>
<gene>
    <name evidence="3" type="ORF">AF333_30440</name>
    <name evidence="4" type="ORF">SAMN04487909_108102</name>
</gene>
<sequence>MANVQLENGYTKIANKTLEQMAKIKLSATQYRIVMVVWRYTYGFNRKMHELAISFISEATGCSKRQIERELKDLVLRKILLQESQKGKTSLIGFNKDFDKWVSEKVATQSTTDKTDGSKQKETADESDGTQEQKTTDRLDGTDISDGGSTTDKTDGTPPSEQWEVLPSDQSDKKESITKKLKEINDDENACKEMTPQEVFQAIETKYIQRRARGTQTNAQDDQDIQQVIAYGIPLEDILRFIDERFDTYKPKHPRDRINSFGYVADYIFQRYHDEQQKRAALDNVVPLRKGERDGKHKGLSSQSKFANARSDW</sequence>
<dbReference type="NCBIfam" id="TIGR01610">
    <property type="entry name" value="phage_O_Nterm"/>
    <property type="match status" value="1"/>
</dbReference>
<dbReference type="Proteomes" id="UP000182836">
    <property type="component" value="Unassembled WGS sequence"/>
</dbReference>
<dbReference type="EMBL" id="FNED01000008">
    <property type="protein sequence ID" value="SDI83265.1"/>
    <property type="molecule type" value="Genomic_DNA"/>
</dbReference>